<keyword evidence="10" id="KW-1185">Reference proteome</keyword>
<dbReference type="AlphaFoldDB" id="A0AAD9MJH9"/>
<gene>
    <name evidence="9" type="ORF">QBZ16_002302</name>
</gene>
<dbReference type="InterPro" id="IPR016024">
    <property type="entry name" value="ARM-type_fold"/>
</dbReference>
<keyword evidence="3" id="KW-0813">Transport</keyword>
<reference evidence="9" key="1">
    <citation type="submission" date="2021-01" db="EMBL/GenBank/DDBJ databases">
        <authorList>
            <person name="Eckstrom K.M.E."/>
        </authorList>
    </citation>
    <scope>NUCLEOTIDE SEQUENCE</scope>
    <source>
        <strain evidence="9">UVCC 0001</strain>
    </source>
</reference>
<evidence type="ECO:0000256" key="1">
    <source>
        <dbReference type="ARBA" id="ARBA00004123"/>
    </source>
</evidence>
<dbReference type="GO" id="GO:0005635">
    <property type="term" value="C:nuclear envelope"/>
    <property type="evidence" value="ECO:0007669"/>
    <property type="project" value="TreeGrafter"/>
</dbReference>
<evidence type="ECO:0000259" key="8">
    <source>
        <dbReference type="PROSITE" id="PS50166"/>
    </source>
</evidence>
<feature type="compositionally biased region" description="Acidic residues" evidence="7">
    <location>
        <begin position="929"/>
        <end position="949"/>
    </location>
</feature>
<dbReference type="PANTHER" id="PTHR10997:SF18">
    <property type="entry name" value="D-IMPORTIN 7_RANBP7"/>
    <property type="match status" value="1"/>
</dbReference>
<dbReference type="Pfam" id="PF03810">
    <property type="entry name" value="IBN_N"/>
    <property type="match status" value="1"/>
</dbReference>
<dbReference type="InterPro" id="IPR001494">
    <property type="entry name" value="Importin-beta_N"/>
</dbReference>
<comment type="subcellular location">
    <subcellularLocation>
        <location evidence="2">Cytoplasm</location>
    </subcellularLocation>
    <subcellularLocation>
        <location evidence="1">Nucleus</location>
    </subcellularLocation>
</comment>
<evidence type="ECO:0000256" key="7">
    <source>
        <dbReference type="SAM" id="MobiDB-lite"/>
    </source>
</evidence>
<dbReference type="GO" id="GO:0006606">
    <property type="term" value="P:protein import into nucleus"/>
    <property type="evidence" value="ECO:0007669"/>
    <property type="project" value="TreeGrafter"/>
</dbReference>
<accession>A0AAD9MJH9</accession>
<keyword evidence="6" id="KW-0539">Nucleus</keyword>
<sequence length="1015" mass="109775">MERQLLVAALAGCMNPDPQIRIAAEHALQQAKFAPGQLHGLLQVALDGAQDPAVQQAAAIAFKNGVKQGWDAEEGSRFSAEERAAVRAALPEALVVAGAATKRQLREAVKLVVYTDYPHAWPGLLGELCVGLKSLDQARVEGTLSILRVVARKYEFKDEEDRLPLLEVVNSTFPALLALFQSLLASDSGAPELAELLKLVCKIFWSSTYMEIPPPLASGEAVAAWMACIRGVIERPVPLELMPADPELRDDWAWWKAKKWALHIAYRAFNRYGSPDLCTEPADVAFASAFKRDWALPLLQACLGQLAGLAQGRYLAGRACNLILQYLTQALAFAHTWKALKPVLAELLPAVIFPMLCFTAADDELWREDPAEFVRKGYDIVEDLHSSKTAAMNFLLELCKARPKGTLDATVQHMVGQLVAYRAAGDAAAGPEAVRRADGACLALGTLAEVLKQKERYAAALEPMLLQHVVPLFASRHGHLRAKAAWLAGCFADVRFADGQGRGATFAALLQRCVAALEDPDLPVKVDAAVAVRCFLDAVDEEDLGDFRGLVPGLLTRFLQLSQEIDNEDLTFSLETVVERFAGDMAPYAAGLTAHLVEQFWRIVREEEEQGEGEDEEAEGALAAYGVLRTLSTILDAVSSRAPELYPQLEAALLPLLERYISTDGQDVFEELMQIVTYLTYYGGGISARLWGLFPRILACLDEWAPGHGTFLATKHPADLLALTNRSIERALTGDGYPVDQVACAARLAGVVLQHCRGRVDACVAPYVTLVLRALVGSEDEELTCSLLLLAADLLYYDAALTLRAAEPAALGPLFVALTRAIEARQRRDDPGARSASSVLGLAAVLALPEGAAPAEVAAGAPQLVRAAVRLLVAIKGQEERLEARAAAAREDEDFDPARHAPADAAARPPEEEESDEDEDRLRRRLGEDWSDDEDDEGSDWWSDEEEAEIQSPIDAVDPFVFFADAMGALGAASPARLQAVMGALEPALQAAVQGMSAYAAQLKLEQAAAGQPQG</sequence>
<dbReference type="EMBL" id="JASFZW010000002">
    <property type="protein sequence ID" value="KAK2079907.1"/>
    <property type="molecule type" value="Genomic_DNA"/>
</dbReference>
<dbReference type="InterPro" id="IPR011989">
    <property type="entry name" value="ARM-like"/>
</dbReference>
<dbReference type="Proteomes" id="UP001255856">
    <property type="component" value="Unassembled WGS sequence"/>
</dbReference>
<feature type="region of interest" description="Disordered" evidence="7">
    <location>
        <begin position="884"/>
        <end position="949"/>
    </location>
</feature>
<evidence type="ECO:0000256" key="3">
    <source>
        <dbReference type="ARBA" id="ARBA00022448"/>
    </source>
</evidence>
<name>A0AAD9MJH9_PROWI</name>
<evidence type="ECO:0000313" key="10">
    <source>
        <dbReference type="Proteomes" id="UP001255856"/>
    </source>
</evidence>
<evidence type="ECO:0000256" key="2">
    <source>
        <dbReference type="ARBA" id="ARBA00004496"/>
    </source>
</evidence>
<keyword evidence="4" id="KW-0963">Cytoplasm</keyword>
<proteinExistence type="predicted"/>
<protein>
    <recommendedName>
        <fullName evidence="8">Importin N-terminal domain-containing protein</fullName>
    </recommendedName>
</protein>
<dbReference type="SUPFAM" id="SSF48371">
    <property type="entry name" value="ARM repeat"/>
    <property type="match status" value="1"/>
</dbReference>
<evidence type="ECO:0000256" key="6">
    <source>
        <dbReference type="ARBA" id="ARBA00023242"/>
    </source>
</evidence>
<dbReference type="GO" id="GO:0005829">
    <property type="term" value="C:cytosol"/>
    <property type="evidence" value="ECO:0007669"/>
    <property type="project" value="TreeGrafter"/>
</dbReference>
<feature type="domain" description="Importin N-terminal" evidence="8">
    <location>
        <begin position="24"/>
        <end position="96"/>
    </location>
</feature>
<evidence type="ECO:0000313" key="9">
    <source>
        <dbReference type="EMBL" id="KAK2079907.1"/>
    </source>
</evidence>
<evidence type="ECO:0000256" key="4">
    <source>
        <dbReference type="ARBA" id="ARBA00022490"/>
    </source>
</evidence>
<organism evidence="9 10">
    <name type="scientific">Prototheca wickerhamii</name>
    <dbReference type="NCBI Taxonomy" id="3111"/>
    <lineage>
        <taxon>Eukaryota</taxon>
        <taxon>Viridiplantae</taxon>
        <taxon>Chlorophyta</taxon>
        <taxon>core chlorophytes</taxon>
        <taxon>Trebouxiophyceae</taxon>
        <taxon>Chlorellales</taxon>
        <taxon>Chlorellaceae</taxon>
        <taxon>Prototheca</taxon>
    </lineage>
</organism>
<dbReference type="SMART" id="SM00913">
    <property type="entry name" value="IBN_N"/>
    <property type="match status" value="1"/>
</dbReference>
<dbReference type="GO" id="GO:0031267">
    <property type="term" value="F:small GTPase binding"/>
    <property type="evidence" value="ECO:0007669"/>
    <property type="project" value="InterPro"/>
</dbReference>
<keyword evidence="5" id="KW-0653">Protein transport</keyword>
<dbReference type="PROSITE" id="PS50166">
    <property type="entry name" value="IMPORTIN_B_NT"/>
    <property type="match status" value="1"/>
</dbReference>
<evidence type="ECO:0000256" key="5">
    <source>
        <dbReference type="ARBA" id="ARBA00022927"/>
    </source>
</evidence>
<dbReference type="Gene3D" id="1.25.10.10">
    <property type="entry name" value="Leucine-rich Repeat Variant"/>
    <property type="match status" value="1"/>
</dbReference>
<comment type="caution">
    <text evidence="9">The sequence shown here is derived from an EMBL/GenBank/DDBJ whole genome shotgun (WGS) entry which is preliminary data.</text>
</comment>
<feature type="compositionally biased region" description="Basic and acidic residues" evidence="7">
    <location>
        <begin position="884"/>
        <end position="902"/>
    </location>
</feature>
<dbReference type="PANTHER" id="PTHR10997">
    <property type="entry name" value="IMPORTIN-7, 8, 11"/>
    <property type="match status" value="1"/>
</dbReference>